<feature type="binding site" evidence="11">
    <location>
        <position position="93"/>
    </location>
    <ligand>
        <name>Zn(2+)</name>
        <dbReference type="ChEBI" id="CHEBI:29105"/>
    </ligand>
</feature>
<evidence type="ECO:0000256" key="9">
    <source>
        <dbReference type="PIRSR" id="PIRSR004682-2"/>
    </source>
</evidence>
<dbReference type="InterPro" id="IPR006549">
    <property type="entry name" value="HAD-SF_hydro_IIIA"/>
</dbReference>
<evidence type="ECO:0000256" key="7">
    <source>
        <dbReference type="PIRNR" id="PIRNR004682"/>
    </source>
</evidence>
<dbReference type="KEGG" id="din:Selin_2389"/>
<feature type="binding site" evidence="9">
    <location>
        <begin position="17"/>
        <end position="20"/>
    </location>
    <ligand>
        <name>substrate</name>
    </ligand>
</feature>
<feature type="binding site" evidence="9">
    <location>
        <position position="131"/>
    </location>
    <ligand>
        <name>substrate</name>
    </ligand>
</feature>
<evidence type="ECO:0000256" key="3">
    <source>
        <dbReference type="ARBA" id="ARBA00022723"/>
    </source>
</evidence>
<dbReference type="Gene3D" id="3.40.50.1000">
    <property type="entry name" value="HAD superfamily/HAD-like"/>
    <property type="match status" value="1"/>
</dbReference>
<accession>E6W4N1</accession>
<feature type="site" description="Stabilizes the phosphoryl group" evidence="10">
    <location>
        <position position="51"/>
    </location>
</feature>
<feature type="binding site" evidence="11">
    <location>
        <position position="11"/>
    </location>
    <ligand>
        <name>Mg(2+)</name>
        <dbReference type="ChEBI" id="CHEBI:18420"/>
    </ligand>
</feature>
<feature type="active site" description="Nucleophile" evidence="8">
    <location>
        <position position="11"/>
    </location>
</feature>
<keyword evidence="13" id="KW-1185">Reference proteome</keyword>
<feature type="binding site" evidence="11">
    <location>
        <position position="130"/>
    </location>
    <ligand>
        <name>Mg(2+)</name>
        <dbReference type="ChEBI" id="CHEBI:18420"/>
    </ligand>
</feature>
<dbReference type="EMBL" id="CP002432">
    <property type="protein sequence ID" value="ADU67104.1"/>
    <property type="molecule type" value="Genomic_DNA"/>
</dbReference>
<evidence type="ECO:0000256" key="6">
    <source>
        <dbReference type="ARBA" id="ARBA00031828"/>
    </source>
</evidence>
<keyword evidence="11" id="KW-0460">Magnesium</keyword>
<dbReference type="Pfam" id="PF13242">
    <property type="entry name" value="Hydrolase_like"/>
    <property type="match status" value="1"/>
</dbReference>
<dbReference type="NCBIfam" id="TIGR01662">
    <property type="entry name" value="HAD-SF-IIIA"/>
    <property type="match status" value="1"/>
</dbReference>
<feature type="binding site" evidence="9">
    <location>
        <begin position="9"/>
        <end position="11"/>
    </location>
    <ligand>
        <name>substrate</name>
    </ligand>
</feature>
<dbReference type="InterPro" id="IPR023214">
    <property type="entry name" value="HAD_sf"/>
</dbReference>
<dbReference type="GO" id="GO:0046872">
    <property type="term" value="F:metal ion binding"/>
    <property type="evidence" value="ECO:0007669"/>
    <property type="project" value="UniProtKB-KW"/>
</dbReference>
<feature type="binding site" evidence="9">
    <location>
        <begin position="104"/>
        <end position="105"/>
    </location>
    <ligand>
        <name>substrate</name>
    </ligand>
</feature>
<evidence type="ECO:0000313" key="13">
    <source>
        <dbReference type="Proteomes" id="UP000002572"/>
    </source>
</evidence>
<feature type="site" description="Stabilizes the phosphoryl group" evidence="10">
    <location>
        <position position="105"/>
    </location>
</feature>
<evidence type="ECO:0000313" key="12">
    <source>
        <dbReference type="EMBL" id="ADU67104.1"/>
    </source>
</evidence>
<organism evidence="12 13">
    <name type="scientific">Desulfurispirillum indicum (strain ATCC BAA-1389 / DSM 22839 / S5)</name>
    <dbReference type="NCBI Taxonomy" id="653733"/>
    <lineage>
        <taxon>Bacteria</taxon>
        <taxon>Pseudomonadati</taxon>
        <taxon>Chrysiogenota</taxon>
        <taxon>Chrysiogenia</taxon>
        <taxon>Chrysiogenales</taxon>
        <taxon>Chrysiogenaceae</taxon>
        <taxon>Desulfurispirillum</taxon>
    </lineage>
</organism>
<dbReference type="CDD" id="cd07503">
    <property type="entry name" value="HAD_HisB-N"/>
    <property type="match status" value="1"/>
</dbReference>
<feature type="binding site" evidence="11">
    <location>
        <position position="91"/>
    </location>
    <ligand>
        <name>Zn(2+)</name>
        <dbReference type="ChEBI" id="CHEBI:29105"/>
    </ligand>
</feature>
<dbReference type="OrthoDB" id="9801899at2"/>
<dbReference type="FunCoup" id="E6W4N1">
    <property type="interactions" value="213"/>
</dbReference>
<keyword evidence="5 7" id="KW-0119">Carbohydrate metabolism</keyword>
<feature type="binding site" evidence="11">
    <location>
        <position position="101"/>
    </location>
    <ligand>
        <name>Zn(2+)</name>
        <dbReference type="ChEBI" id="CHEBI:29105"/>
    </ligand>
</feature>
<dbReference type="InParanoid" id="E6W4N1"/>
<dbReference type="InterPro" id="IPR004446">
    <property type="entry name" value="Heptose_bisP_phosphatase"/>
</dbReference>
<dbReference type="GO" id="GO:0005975">
    <property type="term" value="P:carbohydrate metabolic process"/>
    <property type="evidence" value="ECO:0007669"/>
    <property type="project" value="InterPro"/>
</dbReference>
<comment type="cofactor">
    <cofactor evidence="11">
        <name>Mg(2+)</name>
        <dbReference type="ChEBI" id="CHEBI:18420"/>
    </cofactor>
</comment>
<dbReference type="eggNOG" id="COG0241">
    <property type="taxonomic scope" value="Bacteria"/>
</dbReference>
<keyword evidence="11" id="KW-0862">Zinc</keyword>
<evidence type="ECO:0000256" key="1">
    <source>
        <dbReference type="ARBA" id="ARBA00004496"/>
    </source>
</evidence>
<dbReference type="NCBIfam" id="TIGR00213">
    <property type="entry name" value="GmhB_yaeD"/>
    <property type="match status" value="1"/>
</dbReference>
<proteinExistence type="inferred from homology"/>
<dbReference type="InterPro" id="IPR006543">
    <property type="entry name" value="Histidinol-phos"/>
</dbReference>
<dbReference type="GO" id="GO:0005737">
    <property type="term" value="C:cytoplasm"/>
    <property type="evidence" value="ECO:0007669"/>
    <property type="project" value="UniProtKB-SubCell"/>
</dbReference>
<gene>
    <name evidence="12" type="ordered locus">Selin_2389</name>
</gene>
<dbReference type="GO" id="GO:0016791">
    <property type="term" value="F:phosphatase activity"/>
    <property type="evidence" value="ECO:0007669"/>
    <property type="project" value="InterPro"/>
</dbReference>
<feature type="binding site" evidence="11">
    <location>
        <position position="9"/>
    </location>
    <ligand>
        <name>Mg(2+)</name>
        <dbReference type="ChEBI" id="CHEBI:18420"/>
    </ligand>
</feature>
<dbReference type="Proteomes" id="UP000002572">
    <property type="component" value="Chromosome"/>
</dbReference>
<keyword evidence="3 11" id="KW-0479">Metal-binding</keyword>
<evidence type="ECO:0000256" key="4">
    <source>
        <dbReference type="ARBA" id="ARBA00022801"/>
    </source>
</evidence>
<dbReference type="PIRSF" id="PIRSF004682">
    <property type="entry name" value="GmhB"/>
    <property type="match status" value="1"/>
</dbReference>
<feature type="binding site" evidence="9">
    <location>
        <begin position="51"/>
        <end position="54"/>
    </location>
    <ligand>
        <name>substrate</name>
    </ligand>
</feature>
<feature type="binding site" evidence="11">
    <location>
        <position position="131"/>
    </location>
    <ligand>
        <name>Mg(2+)</name>
        <dbReference type="ChEBI" id="CHEBI:18420"/>
    </ligand>
</feature>
<feature type="site" description="Contributes to substrate recognition" evidence="10">
    <location>
        <position position="104"/>
    </location>
</feature>
<comment type="cofactor">
    <cofactor evidence="11">
        <name>Zn(2+)</name>
        <dbReference type="ChEBI" id="CHEBI:29105"/>
    </cofactor>
</comment>
<dbReference type="STRING" id="653733.Selin_2389"/>
<keyword evidence="2 7" id="KW-0963">Cytoplasm</keyword>
<evidence type="ECO:0000256" key="8">
    <source>
        <dbReference type="PIRSR" id="PIRSR004682-1"/>
    </source>
</evidence>
<dbReference type="SUPFAM" id="SSF56784">
    <property type="entry name" value="HAD-like"/>
    <property type="match status" value="1"/>
</dbReference>
<feature type="binding site" evidence="11">
    <location>
        <position position="103"/>
    </location>
    <ligand>
        <name>Zn(2+)</name>
        <dbReference type="ChEBI" id="CHEBI:29105"/>
    </ligand>
</feature>
<evidence type="ECO:0000256" key="5">
    <source>
        <dbReference type="ARBA" id="ARBA00023277"/>
    </source>
</evidence>
<sequence length="186" mass="21236">MPFSAIFLDRDGTINRELEYLHRIADFAYEKEVPQALQVLRALCDHLVVVTNQSGIGRGYYRQEQMDELNRFMVDDLRDRYDVAIDAIYHCPHHPSRDGECLCRKPLPGMLLQAAREHGIDLQRAWIIGDKDADILAGYAAGCQGGILVQTGHGREYDNFTPPQERPFAFQRCATLLEAARFLQDQ</sequence>
<evidence type="ECO:0000256" key="11">
    <source>
        <dbReference type="PIRSR" id="PIRSR004682-4"/>
    </source>
</evidence>
<keyword evidence="4 7" id="KW-0378">Hydrolase</keyword>
<dbReference type="EC" id="3.1.3.-" evidence="7"/>
<protein>
    <recommendedName>
        <fullName evidence="6 7">D,D-heptose 1,7-bisphosphate phosphatase</fullName>
        <ecNumber evidence="7">3.1.3.-</ecNumber>
    </recommendedName>
</protein>
<dbReference type="AlphaFoldDB" id="E6W4N1"/>
<dbReference type="PANTHER" id="PTHR42891:SF1">
    <property type="entry name" value="D-GLYCERO-BETA-D-MANNO-HEPTOSE-1,7-BISPHOSPHATE 7-PHOSPHATASE"/>
    <property type="match status" value="1"/>
</dbReference>
<dbReference type="RefSeq" id="WP_013506975.1">
    <property type="nucleotide sequence ID" value="NC_014836.1"/>
</dbReference>
<dbReference type="InterPro" id="IPR036412">
    <property type="entry name" value="HAD-like_sf"/>
</dbReference>
<comment type="similarity">
    <text evidence="7">Belongs to the gmhB family.</text>
</comment>
<dbReference type="NCBIfam" id="TIGR01656">
    <property type="entry name" value="Histidinol-ppas"/>
    <property type="match status" value="1"/>
</dbReference>
<dbReference type="PANTHER" id="PTHR42891">
    <property type="entry name" value="D-GLYCERO-BETA-D-MANNO-HEPTOSE-1,7-BISPHOSPHATE 7-PHOSPHATASE"/>
    <property type="match status" value="1"/>
</dbReference>
<reference evidence="12 13" key="1">
    <citation type="submission" date="2010-12" db="EMBL/GenBank/DDBJ databases">
        <title>Complete sequence of Desulfurispirillum indicum S5.</title>
        <authorList>
            <consortium name="US DOE Joint Genome Institute"/>
            <person name="Lucas S."/>
            <person name="Copeland A."/>
            <person name="Lapidus A."/>
            <person name="Cheng J.-F."/>
            <person name="Goodwin L."/>
            <person name="Pitluck S."/>
            <person name="Chertkov O."/>
            <person name="Held B."/>
            <person name="Detter J.C."/>
            <person name="Han C."/>
            <person name="Tapia R."/>
            <person name="Land M."/>
            <person name="Hauser L."/>
            <person name="Kyrpides N."/>
            <person name="Ivanova N."/>
            <person name="Mikhailova N."/>
            <person name="Haggblom M."/>
            <person name="Rauschenbach I."/>
            <person name="Bini E."/>
            <person name="Woyke T."/>
        </authorList>
    </citation>
    <scope>NUCLEOTIDE SEQUENCE [LARGE SCALE GENOMIC DNA]</scope>
    <source>
        <strain evidence="13">ATCC BAA-1389 / DSM 22839 / S5</strain>
    </source>
</reference>
<evidence type="ECO:0000256" key="10">
    <source>
        <dbReference type="PIRSR" id="PIRSR004682-3"/>
    </source>
</evidence>
<feature type="active site" description="Nucleophile" evidence="8">
    <location>
        <position position="9"/>
    </location>
</feature>
<dbReference type="HOGENOM" id="CLU_085077_2_1_0"/>
<comment type="subcellular location">
    <subcellularLocation>
        <location evidence="1 7">Cytoplasm</location>
    </subcellularLocation>
</comment>
<evidence type="ECO:0000256" key="2">
    <source>
        <dbReference type="ARBA" id="ARBA00022490"/>
    </source>
</evidence>
<name>E6W4N1_DESIS</name>